<dbReference type="EMBL" id="JAIZAY010000009">
    <property type="protein sequence ID" value="KAJ8035999.1"/>
    <property type="molecule type" value="Genomic_DNA"/>
</dbReference>
<dbReference type="NCBIfam" id="TIGR01571">
    <property type="entry name" value="A_thal_Cys_rich"/>
    <property type="match status" value="1"/>
</dbReference>
<gene>
    <name evidence="2" type="ORF">HOLleu_19850</name>
</gene>
<dbReference type="Pfam" id="PF04749">
    <property type="entry name" value="PLAC8"/>
    <property type="match status" value="1"/>
</dbReference>
<dbReference type="PANTHER" id="PTHR15907">
    <property type="entry name" value="DUF614 FAMILY PROTEIN-RELATED"/>
    <property type="match status" value="1"/>
</dbReference>
<dbReference type="Proteomes" id="UP001152320">
    <property type="component" value="Chromosome 9"/>
</dbReference>
<comment type="similarity">
    <text evidence="1">Belongs to the cornifelin family.</text>
</comment>
<evidence type="ECO:0000313" key="3">
    <source>
        <dbReference type="Proteomes" id="UP001152320"/>
    </source>
</evidence>
<dbReference type="OrthoDB" id="1045822at2759"/>
<comment type="caution">
    <text evidence="2">The sequence shown here is derived from an EMBL/GenBank/DDBJ whole genome shotgun (WGS) entry which is preliminary data.</text>
</comment>
<proteinExistence type="inferred from homology"/>
<accession>A0A9Q1H7I4</accession>
<reference evidence="2" key="1">
    <citation type="submission" date="2021-10" db="EMBL/GenBank/DDBJ databases">
        <title>Tropical sea cucumber genome reveals ecological adaptation and Cuvierian tubules defense mechanism.</title>
        <authorList>
            <person name="Chen T."/>
        </authorList>
    </citation>
    <scope>NUCLEOTIDE SEQUENCE</scope>
    <source>
        <strain evidence="2">Nanhai2018</strain>
        <tissue evidence="2">Muscle</tissue>
    </source>
</reference>
<name>A0A9Q1H7I4_HOLLE</name>
<dbReference type="InterPro" id="IPR006461">
    <property type="entry name" value="PLAC_motif_containing"/>
</dbReference>
<keyword evidence="3" id="KW-1185">Reference proteome</keyword>
<evidence type="ECO:0000313" key="2">
    <source>
        <dbReference type="EMBL" id="KAJ8035999.1"/>
    </source>
</evidence>
<protein>
    <submittedName>
        <fullName evidence="2">Cornifelin</fullName>
    </submittedName>
</protein>
<evidence type="ECO:0000256" key="1">
    <source>
        <dbReference type="ARBA" id="ARBA00009024"/>
    </source>
</evidence>
<organism evidence="2 3">
    <name type="scientific">Holothuria leucospilota</name>
    <name type="common">Black long sea cucumber</name>
    <name type="synonym">Mertensiothuria leucospilota</name>
    <dbReference type="NCBI Taxonomy" id="206669"/>
    <lineage>
        <taxon>Eukaryota</taxon>
        <taxon>Metazoa</taxon>
        <taxon>Echinodermata</taxon>
        <taxon>Eleutherozoa</taxon>
        <taxon>Echinozoa</taxon>
        <taxon>Holothuroidea</taxon>
        <taxon>Aspidochirotacea</taxon>
        <taxon>Aspidochirotida</taxon>
        <taxon>Holothuriidae</taxon>
        <taxon>Holothuria</taxon>
    </lineage>
</organism>
<sequence>MMEGYTASTEIVVNQPKPVTLPHERMQPRGIPRDWSSGLFDIFDDMGVCLCECLLPFCHACSISKDLDEGLCTPLCVPFATVIMRSYVRGKHNIQGSILKDYCTAVWCGPCMNCQLHREVNKIKNGEALP</sequence>
<dbReference type="AlphaFoldDB" id="A0A9Q1H7I4"/>